<sequence length="300" mass="34070">MVANPLVSIIIPTYNYGLYLSRALESCLDQSYPSIEVIVVDDGSTDDTKHVVERYGSKVTYLYQENKGVSTARNTGLDRASGEFVTFLDSDDYLTHDSIKLRVNVLARCTEIGVVTGEAYSKDTSKDDTLAFRPTTKRAFKSDKLYEDLLIRGFSFGSALIRAPLAKRFRFPVDITNGEDIAYYAKVFFSTKVYVLPDPLVVKVRHPGCLHRDMEKITKQGLALISAIMDDPFYGGALEYLRPEFTANRYLELFRSLYLSGDFRLAREHYLCAVRIKPTVLTKFGYLTKFLRSYRRGANK</sequence>
<evidence type="ECO:0000313" key="3">
    <source>
        <dbReference type="Proteomes" id="UP000777265"/>
    </source>
</evidence>
<dbReference type="PANTHER" id="PTHR22916:SF3">
    <property type="entry name" value="UDP-GLCNAC:BETAGAL BETA-1,3-N-ACETYLGLUCOSAMINYLTRANSFERASE-LIKE PROTEIN 1"/>
    <property type="match status" value="1"/>
</dbReference>
<dbReference type="Pfam" id="PF00535">
    <property type="entry name" value="Glycos_transf_2"/>
    <property type="match status" value="1"/>
</dbReference>
<dbReference type="SUPFAM" id="SSF53448">
    <property type="entry name" value="Nucleotide-diphospho-sugar transferases"/>
    <property type="match status" value="1"/>
</dbReference>
<proteinExistence type="predicted"/>
<dbReference type="InterPro" id="IPR029044">
    <property type="entry name" value="Nucleotide-diphossugar_trans"/>
</dbReference>
<dbReference type="CDD" id="cd00761">
    <property type="entry name" value="Glyco_tranf_GTA_type"/>
    <property type="match status" value="1"/>
</dbReference>
<feature type="domain" description="Glycosyltransferase 2-like" evidence="1">
    <location>
        <begin position="8"/>
        <end position="165"/>
    </location>
</feature>
<name>A0A971M630_9BACT</name>
<dbReference type="InterPro" id="IPR001173">
    <property type="entry name" value="Glyco_trans_2-like"/>
</dbReference>
<accession>A0A971M630</accession>
<dbReference type="EMBL" id="JAAYEE010000270">
    <property type="protein sequence ID" value="NLW36580.1"/>
    <property type="molecule type" value="Genomic_DNA"/>
</dbReference>
<gene>
    <name evidence="2" type="ORF">GXY80_14050</name>
</gene>
<evidence type="ECO:0000313" key="2">
    <source>
        <dbReference type="EMBL" id="NLW36580.1"/>
    </source>
</evidence>
<reference evidence="2" key="1">
    <citation type="journal article" date="2020" name="Biotechnol. Biofuels">
        <title>New insights from the biogas microbiome by comprehensive genome-resolved metagenomics of nearly 1600 species originating from multiple anaerobic digesters.</title>
        <authorList>
            <person name="Campanaro S."/>
            <person name="Treu L."/>
            <person name="Rodriguez-R L.M."/>
            <person name="Kovalovszki A."/>
            <person name="Ziels R.M."/>
            <person name="Maus I."/>
            <person name="Zhu X."/>
            <person name="Kougias P.G."/>
            <person name="Basile A."/>
            <person name="Luo G."/>
            <person name="Schluter A."/>
            <person name="Konstantinidis K.T."/>
            <person name="Angelidaki I."/>
        </authorList>
    </citation>
    <scope>NUCLEOTIDE SEQUENCE</scope>
    <source>
        <strain evidence="2">AS06rmzACSIP_7</strain>
    </source>
</reference>
<dbReference type="Gene3D" id="3.90.550.10">
    <property type="entry name" value="Spore Coat Polysaccharide Biosynthesis Protein SpsA, Chain A"/>
    <property type="match status" value="1"/>
</dbReference>
<dbReference type="Proteomes" id="UP000777265">
    <property type="component" value="Unassembled WGS sequence"/>
</dbReference>
<dbReference type="PANTHER" id="PTHR22916">
    <property type="entry name" value="GLYCOSYLTRANSFERASE"/>
    <property type="match status" value="1"/>
</dbReference>
<reference evidence="2" key="2">
    <citation type="submission" date="2020-01" db="EMBL/GenBank/DDBJ databases">
        <authorList>
            <person name="Campanaro S."/>
        </authorList>
    </citation>
    <scope>NUCLEOTIDE SEQUENCE</scope>
    <source>
        <strain evidence="2">AS06rmzACSIP_7</strain>
    </source>
</reference>
<comment type="caution">
    <text evidence="2">The sequence shown here is derived from an EMBL/GenBank/DDBJ whole genome shotgun (WGS) entry which is preliminary data.</text>
</comment>
<dbReference type="AlphaFoldDB" id="A0A971M630"/>
<dbReference type="GO" id="GO:0016758">
    <property type="term" value="F:hexosyltransferase activity"/>
    <property type="evidence" value="ECO:0007669"/>
    <property type="project" value="UniProtKB-ARBA"/>
</dbReference>
<protein>
    <submittedName>
        <fullName evidence="2">Glycosyltransferase family 2 protein</fullName>
    </submittedName>
</protein>
<organism evidence="2 3">
    <name type="scientific">Syntrophorhabdus aromaticivorans</name>
    <dbReference type="NCBI Taxonomy" id="328301"/>
    <lineage>
        <taxon>Bacteria</taxon>
        <taxon>Pseudomonadati</taxon>
        <taxon>Thermodesulfobacteriota</taxon>
        <taxon>Syntrophorhabdia</taxon>
        <taxon>Syntrophorhabdales</taxon>
        <taxon>Syntrophorhabdaceae</taxon>
        <taxon>Syntrophorhabdus</taxon>
    </lineage>
</organism>
<evidence type="ECO:0000259" key="1">
    <source>
        <dbReference type="Pfam" id="PF00535"/>
    </source>
</evidence>